<evidence type="ECO:0000313" key="3">
    <source>
        <dbReference type="Proteomes" id="UP000249829"/>
    </source>
</evidence>
<gene>
    <name evidence="2" type="ORF">BO99DRAFT_403771</name>
</gene>
<dbReference type="Proteomes" id="UP000249829">
    <property type="component" value="Unassembled WGS sequence"/>
</dbReference>
<dbReference type="EMBL" id="KZ825147">
    <property type="protein sequence ID" value="PYI18233.1"/>
    <property type="molecule type" value="Genomic_DNA"/>
</dbReference>
<name>A0A2V5HAW6_ASPV1</name>
<organism evidence="2 3">
    <name type="scientific">Aspergillus violaceofuscus (strain CBS 115571)</name>
    <dbReference type="NCBI Taxonomy" id="1450538"/>
    <lineage>
        <taxon>Eukaryota</taxon>
        <taxon>Fungi</taxon>
        <taxon>Dikarya</taxon>
        <taxon>Ascomycota</taxon>
        <taxon>Pezizomycotina</taxon>
        <taxon>Eurotiomycetes</taxon>
        <taxon>Eurotiomycetidae</taxon>
        <taxon>Eurotiales</taxon>
        <taxon>Aspergillaceae</taxon>
        <taxon>Aspergillus</taxon>
    </lineage>
</organism>
<proteinExistence type="predicted"/>
<sequence length="54" mass="5635">MAAIQHQRLCDGLNPPDDCSKEENAAPQQLTVQGGSCFLAAVGVVGLRLLQIAS</sequence>
<accession>A0A2V5HAW6</accession>
<reference evidence="2 3" key="1">
    <citation type="submission" date="2018-02" db="EMBL/GenBank/DDBJ databases">
        <title>The genomes of Aspergillus section Nigri reveals drivers in fungal speciation.</title>
        <authorList>
            <consortium name="DOE Joint Genome Institute"/>
            <person name="Vesth T.C."/>
            <person name="Nybo J."/>
            <person name="Theobald S."/>
            <person name="Brandl J."/>
            <person name="Frisvad J.C."/>
            <person name="Nielsen K.F."/>
            <person name="Lyhne E.K."/>
            <person name="Kogle M.E."/>
            <person name="Kuo A."/>
            <person name="Riley R."/>
            <person name="Clum A."/>
            <person name="Nolan M."/>
            <person name="Lipzen A."/>
            <person name="Salamov A."/>
            <person name="Henrissat B."/>
            <person name="Wiebenga A."/>
            <person name="De vries R.P."/>
            <person name="Grigoriev I.V."/>
            <person name="Mortensen U.H."/>
            <person name="Andersen M.R."/>
            <person name="Baker S.E."/>
        </authorList>
    </citation>
    <scope>NUCLEOTIDE SEQUENCE [LARGE SCALE GENOMIC DNA]</scope>
    <source>
        <strain evidence="2 3">CBS 115571</strain>
    </source>
</reference>
<protein>
    <submittedName>
        <fullName evidence="2">Uncharacterized protein</fullName>
    </submittedName>
</protein>
<keyword evidence="3" id="KW-1185">Reference proteome</keyword>
<evidence type="ECO:0000313" key="2">
    <source>
        <dbReference type="EMBL" id="PYI18233.1"/>
    </source>
</evidence>
<feature type="region of interest" description="Disordered" evidence="1">
    <location>
        <begin position="1"/>
        <end position="24"/>
    </location>
</feature>
<dbReference type="AlphaFoldDB" id="A0A2V5HAW6"/>
<evidence type="ECO:0000256" key="1">
    <source>
        <dbReference type="SAM" id="MobiDB-lite"/>
    </source>
</evidence>